<keyword evidence="2" id="KW-1185">Reference proteome</keyword>
<sequence length="77" mass="8948">MEVSKSDNFLEQVDKRVTLMAALSSKILQDTKSLIRHSYRETLNHANNEECKLFLKYLGDHKVLDTLKTNWLPDVIT</sequence>
<gene>
    <name evidence="1" type="ORF">PMEA_00012286</name>
</gene>
<dbReference type="Gene3D" id="1.10.12.10">
    <property type="entry name" value="Lyase 2-enoyl-coa Hydratase, Chain A, domain 2"/>
    <property type="match status" value="1"/>
</dbReference>
<dbReference type="Proteomes" id="UP001159428">
    <property type="component" value="Unassembled WGS sequence"/>
</dbReference>
<dbReference type="EMBL" id="CALNXJ010000021">
    <property type="protein sequence ID" value="CAH3125813.1"/>
    <property type="molecule type" value="Genomic_DNA"/>
</dbReference>
<organism evidence="1 2">
    <name type="scientific">Pocillopora meandrina</name>
    <dbReference type="NCBI Taxonomy" id="46732"/>
    <lineage>
        <taxon>Eukaryota</taxon>
        <taxon>Metazoa</taxon>
        <taxon>Cnidaria</taxon>
        <taxon>Anthozoa</taxon>
        <taxon>Hexacorallia</taxon>
        <taxon>Scleractinia</taxon>
        <taxon>Astrocoeniina</taxon>
        <taxon>Pocilloporidae</taxon>
        <taxon>Pocillopora</taxon>
    </lineage>
</organism>
<reference evidence="1 2" key="1">
    <citation type="submission" date="2022-05" db="EMBL/GenBank/DDBJ databases">
        <authorList>
            <consortium name="Genoscope - CEA"/>
            <person name="William W."/>
        </authorList>
    </citation>
    <scope>NUCLEOTIDE SEQUENCE [LARGE SCALE GENOMIC DNA]</scope>
</reference>
<comment type="caution">
    <text evidence="1">The sequence shown here is derived from an EMBL/GenBank/DDBJ whole genome shotgun (WGS) entry which is preliminary data.</text>
</comment>
<evidence type="ECO:0000313" key="2">
    <source>
        <dbReference type="Proteomes" id="UP001159428"/>
    </source>
</evidence>
<protein>
    <submittedName>
        <fullName evidence="1">Uncharacterized protein</fullName>
    </submittedName>
</protein>
<evidence type="ECO:0000313" key="1">
    <source>
        <dbReference type="EMBL" id="CAH3125813.1"/>
    </source>
</evidence>
<proteinExistence type="predicted"/>
<dbReference type="InterPro" id="IPR014748">
    <property type="entry name" value="Enoyl-CoA_hydra_C"/>
</dbReference>
<accession>A0AAU9WUI6</accession>
<dbReference type="AlphaFoldDB" id="A0AAU9WUI6"/>
<name>A0AAU9WUI6_9CNID</name>